<keyword evidence="2" id="KW-1133">Transmembrane helix</keyword>
<dbReference type="EMBL" id="FNHL01000001">
    <property type="protein sequence ID" value="SDM22818.1"/>
    <property type="molecule type" value="Genomic_DNA"/>
</dbReference>
<evidence type="ECO:0000256" key="2">
    <source>
        <dbReference type="SAM" id="Phobius"/>
    </source>
</evidence>
<evidence type="ECO:0000256" key="1">
    <source>
        <dbReference type="SAM" id="MobiDB-lite"/>
    </source>
</evidence>
<keyword evidence="4" id="KW-1185">Reference proteome</keyword>
<feature type="transmembrane region" description="Helical" evidence="2">
    <location>
        <begin position="172"/>
        <end position="194"/>
    </location>
</feature>
<organism evidence="3 4">
    <name type="scientific">Halogranum gelatinilyticum</name>
    <dbReference type="NCBI Taxonomy" id="660521"/>
    <lineage>
        <taxon>Archaea</taxon>
        <taxon>Methanobacteriati</taxon>
        <taxon>Methanobacteriota</taxon>
        <taxon>Stenosarchaea group</taxon>
        <taxon>Halobacteria</taxon>
        <taxon>Halobacteriales</taxon>
        <taxon>Haloferacaceae</taxon>
    </lineage>
</organism>
<evidence type="ECO:0000313" key="4">
    <source>
        <dbReference type="Proteomes" id="UP000199451"/>
    </source>
</evidence>
<sequence length="235" mass="24064">MADRDPSSPPTEPDTSDGVDSEPRADAASGPDAVGTPDAAGGPDTTADPSSPDRWLYAGESVVAREPLGTGWLAVTTHRLLVYTPDTDGPRFTGYDRPNVKDVRVDAGGNTRYLAVLPRAAVYAVVLLGGWFAFGRAGLTSLLAVDAGGSLSVVGMAGLFGTIRRALELLELALLGGGLLLAVVAIALCGLYLASRRSRLVVDVAGEGTVALSLPAGARAADVSLTRIHDALASE</sequence>
<evidence type="ECO:0008006" key="5">
    <source>
        <dbReference type="Google" id="ProtNLM"/>
    </source>
</evidence>
<dbReference type="OrthoDB" id="222505at2157"/>
<protein>
    <recommendedName>
        <fullName evidence="5">PH domain-containing protein</fullName>
    </recommendedName>
</protein>
<dbReference type="AlphaFoldDB" id="A0A1G9RHW5"/>
<dbReference type="Proteomes" id="UP000199451">
    <property type="component" value="Unassembled WGS sequence"/>
</dbReference>
<keyword evidence="2" id="KW-0472">Membrane</keyword>
<keyword evidence="2" id="KW-0812">Transmembrane</keyword>
<dbReference type="RefSeq" id="WP_089695375.1">
    <property type="nucleotide sequence ID" value="NZ_FNHL01000001.1"/>
</dbReference>
<feature type="transmembrane region" description="Helical" evidence="2">
    <location>
        <begin position="113"/>
        <end position="134"/>
    </location>
</feature>
<evidence type="ECO:0000313" key="3">
    <source>
        <dbReference type="EMBL" id="SDM22818.1"/>
    </source>
</evidence>
<proteinExistence type="predicted"/>
<accession>A0A1G9RHW5</accession>
<feature type="region of interest" description="Disordered" evidence="1">
    <location>
        <begin position="1"/>
        <end position="53"/>
    </location>
</feature>
<name>A0A1G9RHW5_9EURY</name>
<dbReference type="STRING" id="660521.SAMN04487949_1349"/>
<gene>
    <name evidence="3" type="ORF">SAMN04487949_1349</name>
</gene>
<feature type="transmembrane region" description="Helical" evidence="2">
    <location>
        <begin position="140"/>
        <end position="160"/>
    </location>
</feature>
<reference evidence="4" key="1">
    <citation type="submission" date="2016-10" db="EMBL/GenBank/DDBJ databases">
        <authorList>
            <person name="Varghese N."/>
            <person name="Submissions S."/>
        </authorList>
    </citation>
    <scope>NUCLEOTIDE SEQUENCE [LARGE SCALE GENOMIC DNA]</scope>
    <source>
        <strain evidence="4">CGMCC 1.10119</strain>
    </source>
</reference>